<evidence type="ECO:0000256" key="1">
    <source>
        <dbReference type="ARBA" id="ARBA00004651"/>
    </source>
</evidence>
<name>A0A4R8UDL6_9MICO</name>
<dbReference type="Proteomes" id="UP000297866">
    <property type="component" value="Unassembled WGS sequence"/>
</dbReference>
<reference evidence="11 12" key="1">
    <citation type="submission" date="2019-03" db="EMBL/GenBank/DDBJ databases">
        <title>Genomics of glacier-inhabiting Cryobacterium strains.</title>
        <authorList>
            <person name="Liu Q."/>
            <person name="Xin Y.-H."/>
        </authorList>
    </citation>
    <scope>NUCLEOTIDE SEQUENCE [LARGE SCALE GENOMIC DNA]</scope>
    <source>
        <strain evidence="11 12">Sr47</strain>
    </source>
</reference>
<evidence type="ECO:0000256" key="2">
    <source>
        <dbReference type="ARBA" id="ARBA00022448"/>
    </source>
</evidence>
<protein>
    <submittedName>
        <fullName evidence="11">Amino acid ABC transporter permease</fullName>
    </submittedName>
</protein>
<gene>
    <name evidence="11" type="ORF">E3O23_15600</name>
</gene>
<keyword evidence="2 8" id="KW-0813">Transport</keyword>
<evidence type="ECO:0000256" key="3">
    <source>
        <dbReference type="ARBA" id="ARBA00022475"/>
    </source>
</evidence>
<feature type="transmembrane region" description="Helical" evidence="8">
    <location>
        <begin position="142"/>
        <end position="161"/>
    </location>
</feature>
<evidence type="ECO:0000256" key="4">
    <source>
        <dbReference type="ARBA" id="ARBA00022692"/>
    </source>
</evidence>
<dbReference type="SUPFAM" id="SSF161098">
    <property type="entry name" value="MetI-like"/>
    <property type="match status" value="1"/>
</dbReference>
<dbReference type="PANTHER" id="PTHR30614">
    <property type="entry name" value="MEMBRANE COMPONENT OF AMINO ACID ABC TRANSPORTER"/>
    <property type="match status" value="1"/>
</dbReference>
<sequence length="317" mass="34035">MTGQPASSGAKTPIRAIPVRHWGQQISGVIVVAVLAAFLYAVATNDNLDWSVVGDNLFGPTILSGLWVTISLTVLSMIIGVVLGVAVAVMRLSPNRVLNSVAAGYIWAFRGTPVLVQLLLWFNLALFFPRLGMGEFSLDTNTVITAFVAALLGLGLNEGAYMAEIVRGGILSVDHGQSEAAMALGMRRRSTMFKIVLPQAMRVIIPPMGNELITMLKMTSLVTVIAAPDLLNRAQTISSRNFYIFELLIVASIWYLVLTTISTLIQMQLEKRFARGVAGPAPRRRRVLRNLTPGRVTSPVAAPGARPVVGTKGGVTS</sequence>
<organism evidence="11 12">
    <name type="scientific">Cryobacterium tagatosivorans</name>
    <dbReference type="NCBI Taxonomy" id="1259199"/>
    <lineage>
        <taxon>Bacteria</taxon>
        <taxon>Bacillati</taxon>
        <taxon>Actinomycetota</taxon>
        <taxon>Actinomycetes</taxon>
        <taxon>Micrococcales</taxon>
        <taxon>Microbacteriaceae</taxon>
        <taxon>Cryobacterium</taxon>
    </lineage>
</organism>
<evidence type="ECO:0000256" key="8">
    <source>
        <dbReference type="RuleBase" id="RU363032"/>
    </source>
</evidence>
<dbReference type="Gene3D" id="1.10.3720.10">
    <property type="entry name" value="MetI-like"/>
    <property type="match status" value="1"/>
</dbReference>
<feature type="transmembrane region" description="Helical" evidence="8">
    <location>
        <begin position="102"/>
        <end position="122"/>
    </location>
</feature>
<evidence type="ECO:0000256" key="9">
    <source>
        <dbReference type="SAM" id="MobiDB-lite"/>
    </source>
</evidence>
<dbReference type="FunFam" id="1.10.3720.10:FF:000006">
    <property type="entry name" value="Glutamate/aspartate ABC transporter, permease protein GltK"/>
    <property type="match status" value="1"/>
</dbReference>
<evidence type="ECO:0000256" key="5">
    <source>
        <dbReference type="ARBA" id="ARBA00022970"/>
    </source>
</evidence>
<dbReference type="NCBIfam" id="TIGR01726">
    <property type="entry name" value="HEQRo_perm_3TM"/>
    <property type="match status" value="1"/>
</dbReference>
<dbReference type="PROSITE" id="PS50928">
    <property type="entry name" value="ABC_TM1"/>
    <property type="match status" value="1"/>
</dbReference>
<dbReference type="GO" id="GO:0022857">
    <property type="term" value="F:transmembrane transporter activity"/>
    <property type="evidence" value="ECO:0007669"/>
    <property type="project" value="InterPro"/>
</dbReference>
<feature type="transmembrane region" description="Helical" evidence="8">
    <location>
        <begin position="243"/>
        <end position="265"/>
    </location>
</feature>
<keyword evidence="7 8" id="KW-0472">Membrane</keyword>
<proteinExistence type="inferred from homology"/>
<dbReference type="CDD" id="cd06261">
    <property type="entry name" value="TM_PBP2"/>
    <property type="match status" value="1"/>
</dbReference>
<evidence type="ECO:0000313" key="12">
    <source>
        <dbReference type="Proteomes" id="UP000297866"/>
    </source>
</evidence>
<dbReference type="GO" id="GO:0043190">
    <property type="term" value="C:ATP-binding cassette (ABC) transporter complex"/>
    <property type="evidence" value="ECO:0007669"/>
    <property type="project" value="InterPro"/>
</dbReference>
<dbReference type="AlphaFoldDB" id="A0A4R8UDL6"/>
<dbReference type="EMBL" id="SOEZ01000075">
    <property type="protein sequence ID" value="TFB47278.1"/>
    <property type="molecule type" value="Genomic_DNA"/>
</dbReference>
<evidence type="ECO:0000256" key="6">
    <source>
        <dbReference type="ARBA" id="ARBA00022989"/>
    </source>
</evidence>
<keyword evidence="3" id="KW-1003">Cell membrane</keyword>
<keyword evidence="4 8" id="KW-0812">Transmembrane</keyword>
<dbReference type="InterPro" id="IPR043429">
    <property type="entry name" value="ArtM/GltK/GlnP/TcyL/YhdX-like"/>
</dbReference>
<dbReference type="GO" id="GO:0006865">
    <property type="term" value="P:amino acid transport"/>
    <property type="evidence" value="ECO:0007669"/>
    <property type="project" value="UniProtKB-KW"/>
</dbReference>
<feature type="transmembrane region" description="Helical" evidence="8">
    <location>
        <begin position="21"/>
        <end position="42"/>
    </location>
</feature>
<dbReference type="PANTHER" id="PTHR30614:SF0">
    <property type="entry name" value="L-CYSTINE TRANSPORT SYSTEM PERMEASE PROTEIN TCYL"/>
    <property type="match status" value="1"/>
</dbReference>
<accession>A0A4R8UDL6</accession>
<comment type="subcellular location">
    <subcellularLocation>
        <location evidence="1 8">Cell membrane</location>
        <topology evidence="1 8">Multi-pass membrane protein</topology>
    </subcellularLocation>
</comment>
<keyword evidence="5" id="KW-0029">Amino-acid transport</keyword>
<comment type="caution">
    <text evidence="11">The sequence shown here is derived from an EMBL/GenBank/DDBJ whole genome shotgun (WGS) entry which is preliminary data.</text>
</comment>
<dbReference type="InterPro" id="IPR000515">
    <property type="entry name" value="MetI-like"/>
</dbReference>
<dbReference type="InterPro" id="IPR035906">
    <property type="entry name" value="MetI-like_sf"/>
</dbReference>
<evidence type="ECO:0000259" key="10">
    <source>
        <dbReference type="PROSITE" id="PS50928"/>
    </source>
</evidence>
<evidence type="ECO:0000256" key="7">
    <source>
        <dbReference type="ARBA" id="ARBA00023136"/>
    </source>
</evidence>
<feature type="transmembrane region" description="Helical" evidence="8">
    <location>
        <begin position="62"/>
        <end position="90"/>
    </location>
</feature>
<dbReference type="OrthoDB" id="92598at2"/>
<evidence type="ECO:0000313" key="11">
    <source>
        <dbReference type="EMBL" id="TFB47278.1"/>
    </source>
</evidence>
<feature type="region of interest" description="Disordered" evidence="9">
    <location>
        <begin position="295"/>
        <end position="317"/>
    </location>
</feature>
<feature type="domain" description="ABC transmembrane type-1" evidence="10">
    <location>
        <begin position="66"/>
        <end position="266"/>
    </location>
</feature>
<keyword evidence="6 8" id="KW-1133">Transmembrane helix</keyword>
<dbReference type="Pfam" id="PF00528">
    <property type="entry name" value="BPD_transp_1"/>
    <property type="match status" value="1"/>
</dbReference>
<comment type="similarity">
    <text evidence="8">Belongs to the binding-protein-dependent transport system permease family.</text>
</comment>
<dbReference type="InterPro" id="IPR010065">
    <property type="entry name" value="AA_ABC_transptr_permease_3TM"/>
</dbReference>
<keyword evidence="12" id="KW-1185">Reference proteome</keyword>
<dbReference type="RefSeq" id="WP_134492584.1">
    <property type="nucleotide sequence ID" value="NZ_SOEZ01000075.1"/>
</dbReference>